<evidence type="ECO:0000256" key="8">
    <source>
        <dbReference type="ARBA" id="ARBA00023136"/>
    </source>
</evidence>
<comment type="similarity">
    <text evidence="9">Belongs to the ABC transporter superfamily. ABCB family. Heavy Metal importer (TC 3.A.1.210) subfamily.</text>
</comment>
<dbReference type="Pfam" id="PF00005">
    <property type="entry name" value="ABC_tran"/>
    <property type="match status" value="1"/>
</dbReference>
<evidence type="ECO:0000256" key="9">
    <source>
        <dbReference type="ARBA" id="ARBA00024363"/>
    </source>
</evidence>
<keyword evidence="14" id="KW-1185">Reference proteome</keyword>
<sequence length="460" mass="51692">MTGLFVTLSGLISMSTEYLTLNVGAKINADLQLNMFAYYVNQNYNFHINGNSSILIAHITFYVKIIVNIIQKIITLISSYLLAASLIFVLFYKDTSSTLILTTATIGTYWFLTLFTKKRLIRYGKETAERDINVIRILNQTFEGIKEIKDTTEIFDTLVLIGVAGSRLVPTLHEMYLSIVTLLNSREVYIQSKQQLIAAINFVEKRKKEMGSSTKPIPIMNQIELKHINFSYKEGNQQTLKDLNMKIAIGKSYAIVGPSGSGKTTTVDILLGLLTPQTGELIIDGDHWKYNEIEKSISHNFAYVPQTIFLLDDTISHNIVFDGSPINTDRLHDAIEKAQLRPIIETLPLGIDTIIGERGIRLSGGQRQRIGIARALYQNTPIIVFDEATSSLDVTSENEIVKSIESLKGQKTLIVIAHRLSTVKKCDLIFFLNNGNIVNQGTFDELIQKDENFKKMNLLS</sequence>
<evidence type="ECO:0000256" key="2">
    <source>
        <dbReference type="ARBA" id="ARBA00022448"/>
    </source>
</evidence>
<keyword evidence="3" id="KW-1003">Cell membrane</keyword>
<dbReference type="FunFam" id="3.40.50.300:FF:000299">
    <property type="entry name" value="ABC transporter ATP-binding protein/permease"/>
    <property type="match status" value="1"/>
</dbReference>
<dbReference type="Gene3D" id="3.40.50.300">
    <property type="entry name" value="P-loop containing nucleotide triphosphate hydrolases"/>
    <property type="match status" value="1"/>
</dbReference>
<evidence type="ECO:0000256" key="6">
    <source>
        <dbReference type="ARBA" id="ARBA00022840"/>
    </source>
</evidence>
<dbReference type="InterPro" id="IPR003439">
    <property type="entry name" value="ABC_transporter-like_ATP-bd"/>
</dbReference>
<dbReference type="GO" id="GO:0005886">
    <property type="term" value="C:plasma membrane"/>
    <property type="evidence" value="ECO:0007669"/>
    <property type="project" value="UniProtKB-SubCell"/>
</dbReference>
<reference evidence="13" key="1">
    <citation type="journal article" date="2021" name="Genome Biol. Evol.">
        <title>A High-Quality Reference Genome for a Parasitic Bivalve with Doubly Uniparental Inheritance (Bivalvia: Unionida).</title>
        <authorList>
            <person name="Smith C.H."/>
        </authorList>
    </citation>
    <scope>NUCLEOTIDE SEQUENCE</scope>
    <source>
        <strain evidence="13">CHS0354</strain>
    </source>
</reference>
<evidence type="ECO:0000256" key="4">
    <source>
        <dbReference type="ARBA" id="ARBA00022692"/>
    </source>
</evidence>
<dbReference type="GO" id="GO:0016887">
    <property type="term" value="F:ATP hydrolysis activity"/>
    <property type="evidence" value="ECO:0007669"/>
    <property type="project" value="InterPro"/>
</dbReference>
<evidence type="ECO:0000259" key="11">
    <source>
        <dbReference type="PROSITE" id="PS50893"/>
    </source>
</evidence>
<dbReference type="PROSITE" id="PS00211">
    <property type="entry name" value="ABC_TRANSPORTER_1"/>
    <property type="match status" value="1"/>
</dbReference>
<dbReference type="InterPro" id="IPR036640">
    <property type="entry name" value="ABC1_TM_sf"/>
</dbReference>
<feature type="transmembrane region" description="Helical" evidence="10">
    <location>
        <begin position="73"/>
        <end position="92"/>
    </location>
</feature>
<feature type="domain" description="ABC transmembrane type-1" evidence="12">
    <location>
        <begin position="1"/>
        <end position="149"/>
    </location>
</feature>
<protein>
    <recommendedName>
        <fullName evidence="15">ABC transporter domain-containing protein</fullName>
    </recommendedName>
</protein>
<evidence type="ECO:0000256" key="10">
    <source>
        <dbReference type="SAM" id="Phobius"/>
    </source>
</evidence>
<dbReference type="SUPFAM" id="SSF52540">
    <property type="entry name" value="P-loop containing nucleoside triphosphate hydrolases"/>
    <property type="match status" value="1"/>
</dbReference>
<keyword evidence="5" id="KW-0547">Nucleotide-binding</keyword>
<name>A0AAE0RZG2_9BIVA</name>
<dbReference type="PROSITE" id="PS50929">
    <property type="entry name" value="ABC_TM1F"/>
    <property type="match status" value="1"/>
</dbReference>
<keyword evidence="7 10" id="KW-1133">Transmembrane helix</keyword>
<dbReference type="GO" id="GO:0140359">
    <property type="term" value="F:ABC-type transporter activity"/>
    <property type="evidence" value="ECO:0007669"/>
    <property type="project" value="InterPro"/>
</dbReference>
<evidence type="ECO:0000256" key="1">
    <source>
        <dbReference type="ARBA" id="ARBA00004651"/>
    </source>
</evidence>
<feature type="transmembrane region" description="Helical" evidence="10">
    <location>
        <begin position="98"/>
        <end position="115"/>
    </location>
</feature>
<dbReference type="InterPro" id="IPR011527">
    <property type="entry name" value="ABC1_TM_dom"/>
</dbReference>
<dbReference type="Proteomes" id="UP001195483">
    <property type="component" value="Unassembled WGS sequence"/>
</dbReference>
<dbReference type="InterPro" id="IPR017871">
    <property type="entry name" value="ABC_transporter-like_CS"/>
</dbReference>
<dbReference type="Gene3D" id="1.20.1560.10">
    <property type="entry name" value="ABC transporter type 1, transmembrane domain"/>
    <property type="match status" value="2"/>
</dbReference>
<dbReference type="SMART" id="SM00382">
    <property type="entry name" value="AAA"/>
    <property type="match status" value="1"/>
</dbReference>
<comment type="subcellular location">
    <subcellularLocation>
        <location evidence="1">Cell membrane</location>
        <topology evidence="1">Multi-pass membrane protein</topology>
    </subcellularLocation>
</comment>
<dbReference type="PANTHER" id="PTHR24221">
    <property type="entry name" value="ATP-BINDING CASSETTE SUB-FAMILY B"/>
    <property type="match status" value="1"/>
</dbReference>
<dbReference type="InterPro" id="IPR039421">
    <property type="entry name" value="Type_1_exporter"/>
</dbReference>
<organism evidence="13 14">
    <name type="scientific">Potamilus streckersoni</name>
    <dbReference type="NCBI Taxonomy" id="2493646"/>
    <lineage>
        <taxon>Eukaryota</taxon>
        <taxon>Metazoa</taxon>
        <taxon>Spiralia</taxon>
        <taxon>Lophotrochozoa</taxon>
        <taxon>Mollusca</taxon>
        <taxon>Bivalvia</taxon>
        <taxon>Autobranchia</taxon>
        <taxon>Heteroconchia</taxon>
        <taxon>Palaeoheterodonta</taxon>
        <taxon>Unionida</taxon>
        <taxon>Unionoidea</taxon>
        <taxon>Unionidae</taxon>
        <taxon>Ambleminae</taxon>
        <taxon>Lampsilini</taxon>
        <taxon>Potamilus</taxon>
    </lineage>
</organism>
<dbReference type="PANTHER" id="PTHR24221:SF654">
    <property type="entry name" value="ATP-BINDING CASSETTE SUB-FAMILY B MEMBER 6"/>
    <property type="match status" value="1"/>
</dbReference>
<keyword evidence="4 10" id="KW-0812">Transmembrane</keyword>
<accession>A0AAE0RZG2</accession>
<evidence type="ECO:0000256" key="3">
    <source>
        <dbReference type="ARBA" id="ARBA00022475"/>
    </source>
</evidence>
<reference evidence="13" key="2">
    <citation type="journal article" date="2021" name="Genome Biol. Evol.">
        <title>Developing a high-quality reference genome for a parasitic bivalve with doubly uniparental inheritance (Bivalvia: Unionida).</title>
        <authorList>
            <person name="Smith C.H."/>
        </authorList>
    </citation>
    <scope>NUCLEOTIDE SEQUENCE</scope>
    <source>
        <strain evidence="13">CHS0354</strain>
        <tissue evidence="13">Mantle</tissue>
    </source>
</reference>
<keyword evidence="8 10" id="KW-0472">Membrane</keyword>
<dbReference type="GO" id="GO:0005524">
    <property type="term" value="F:ATP binding"/>
    <property type="evidence" value="ECO:0007669"/>
    <property type="project" value="UniProtKB-KW"/>
</dbReference>
<dbReference type="EMBL" id="JAEAOA010001427">
    <property type="protein sequence ID" value="KAK3582304.1"/>
    <property type="molecule type" value="Genomic_DNA"/>
</dbReference>
<keyword evidence="6" id="KW-0067">ATP-binding</keyword>
<dbReference type="PROSITE" id="PS50893">
    <property type="entry name" value="ABC_TRANSPORTER_2"/>
    <property type="match status" value="1"/>
</dbReference>
<evidence type="ECO:0000259" key="12">
    <source>
        <dbReference type="PROSITE" id="PS50929"/>
    </source>
</evidence>
<comment type="caution">
    <text evidence="13">The sequence shown here is derived from an EMBL/GenBank/DDBJ whole genome shotgun (WGS) entry which is preliminary data.</text>
</comment>
<dbReference type="InterPro" id="IPR027417">
    <property type="entry name" value="P-loop_NTPase"/>
</dbReference>
<evidence type="ECO:0000256" key="7">
    <source>
        <dbReference type="ARBA" id="ARBA00022989"/>
    </source>
</evidence>
<evidence type="ECO:0000313" key="14">
    <source>
        <dbReference type="Proteomes" id="UP001195483"/>
    </source>
</evidence>
<dbReference type="AlphaFoldDB" id="A0AAE0RZG2"/>
<evidence type="ECO:0008006" key="15">
    <source>
        <dbReference type="Google" id="ProtNLM"/>
    </source>
</evidence>
<evidence type="ECO:0000313" key="13">
    <source>
        <dbReference type="EMBL" id="KAK3582304.1"/>
    </source>
</evidence>
<feature type="domain" description="ABC transporter" evidence="11">
    <location>
        <begin position="223"/>
        <end position="459"/>
    </location>
</feature>
<evidence type="ECO:0000256" key="5">
    <source>
        <dbReference type="ARBA" id="ARBA00022741"/>
    </source>
</evidence>
<gene>
    <name evidence="13" type="ORF">CHS0354_023844</name>
</gene>
<reference evidence="13" key="3">
    <citation type="submission" date="2023-05" db="EMBL/GenBank/DDBJ databases">
        <authorList>
            <person name="Smith C.H."/>
        </authorList>
    </citation>
    <scope>NUCLEOTIDE SEQUENCE</scope>
    <source>
        <strain evidence="13">CHS0354</strain>
        <tissue evidence="13">Mantle</tissue>
    </source>
</reference>
<feature type="transmembrane region" description="Helical" evidence="10">
    <location>
        <begin position="46"/>
        <end position="66"/>
    </location>
</feature>
<proteinExistence type="inferred from homology"/>
<keyword evidence="2" id="KW-0813">Transport</keyword>
<dbReference type="InterPro" id="IPR003593">
    <property type="entry name" value="AAA+_ATPase"/>
</dbReference>
<dbReference type="SUPFAM" id="SSF90123">
    <property type="entry name" value="ABC transporter transmembrane region"/>
    <property type="match status" value="1"/>
</dbReference>
<dbReference type="GO" id="GO:0034040">
    <property type="term" value="F:ATPase-coupled lipid transmembrane transporter activity"/>
    <property type="evidence" value="ECO:0007669"/>
    <property type="project" value="TreeGrafter"/>
</dbReference>